<accession>A0A3P1UTG5</accession>
<keyword evidence="2" id="KW-0238">DNA-binding</keyword>
<protein>
    <submittedName>
        <fullName evidence="5">AraC family transcriptional regulator</fullName>
    </submittedName>
</protein>
<dbReference type="InterPro" id="IPR046532">
    <property type="entry name" value="DUF6597"/>
</dbReference>
<sequence length="272" mass="29185">MQADGRGVLYPGRLPDFHREPAPSELAETVRWFWVPCWDLPPGVSSRQEVLPFPAANLVVEPEGVRLYGPTTGVSVRVLEGRGWAVGALLLPAGLGRMHGAPGELRDASVEIDAPGLHRAVVAAMGGGDAAGRAEDGHREAGRSAAVRALEEWLVEEMLPLDAEGLVANAMVGLIASTRELVRVEQLAERMGMSVRGVQRLAARWIGLPPLAVIRRYRLQEAALRLREDPGLSVVRVAADLGYADQAHLAADFRAVVGLAPSRYRRGQGPGD</sequence>
<dbReference type="GO" id="GO:0003700">
    <property type="term" value="F:DNA-binding transcription factor activity"/>
    <property type="evidence" value="ECO:0007669"/>
    <property type="project" value="InterPro"/>
</dbReference>
<keyword evidence="3" id="KW-0804">Transcription</keyword>
<dbReference type="InterPro" id="IPR018060">
    <property type="entry name" value="HTH_AraC"/>
</dbReference>
<feature type="domain" description="HTH araC/xylS-type" evidence="4">
    <location>
        <begin position="169"/>
        <end position="267"/>
    </location>
</feature>
<evidence type="ECO:0000259" key="4">
    <source>
        <dbReference type="PROSITE" id="PS01124"/>
    </source>
</evidence>
<organism evidence="5 6">
    <name type="scientific">Actinomyces bowdenii</name>
    <dbReference type="NCBI Taxonomy" id="131109"/>
    <lineage>
        <taxon>Bacteria</taxon>
        <taxon>Bacillati</taxon>
        <taxon>Actinomycetota</taxon>
        <taxon>Actinomycetes</taxon>
        <taxon>Actinomycetales</taxon>
        <taxon>Actinomycetaceae</taxon>
        <taxon>Actinomyces</taxon>
    </lineage>
</organism>
<evidence type="ECO:0000313" key="6">
    <source>
        <dbReference type="Proteomes" id="UP000271272"/>
    </source>
</evidence>
<evidence type="ECO:0000256" key="1">
    <source>
        <dbReference type="ARBA" id="ARBA00023015"/>
    </source>
</evidence>
<comment type="caution">
    <text evidence="5">The sequence shown here is derived from an EMBL/GenBank/DDBJ whole genome shotgun (WGS) entry which is preliminary data.</text>
</comment>
<gene>
    <name evidence="5" type="ORF">EII10_10835</name>
</gene>
<dbReference type="Pfam" id="PF12833">
    <property type="entry name" value="HTH_18"/>
    <property type="match status" value="1"/>
</dbReference>
<dbReference type="PANTHER" id="PTHR46796:SF15">
    <property type="entry name" value="BLL1074 PROTEIN"/>
    <property type="match status" value="1"/>
</dbReference>
<reference evidence="5 6" key="1">
    <citation type="submission" date="2018-11" db="EMBL/GenBank/DDBJ databases">
        <title>Genomes From Bacteria Associated with the Canine Oral Cavity: a Test Case for Automated Genome-Based Taxonomic Assignment.</title>
        <authorList>
            <person name="Coil D.A."/>
            <person name="Jospin G."/>
            <person name="Darling A.E."/>
            <person name="Wallis C."/>
            <person name="Davis I.J."/>
            <person name="Harris S."/>
            <person name="Eisen J.A."/>
            <person name="Holcombe L.J."/>
            <person name="O'Flynn C."/>
        </authorList>
    </citation>
    <scope>NUCLEOTIDE SEQUENCE [LARGE SCALE GENOMIC DNA]</scope>
    <source>
        <strain evidence="5 6">OH5050</strain>
    </source>
</reference>
<dbReference type="SMART" id="SM00342">
    <property type="entry name" value="HTH_ARAC"/>
    <property type="match status" value="1"/>
</dbReference>
<evidence type="ECO:0000256" key="3">
    <source>
        <dbReference type="ARBA" id="ARBA00023163"/>
    </source>
</evidence>
<dbReference type="EMBL" id="RQZC01000025">
    <property type="protein sequence ID" value="RRD25161.1"/>
    <property type="molecule type" value="Genomic_DNA"/>
</dbReference>
<dbReference type="Pfam" id="PF20240">
    <property type="entry name" value="DUF6597"/>
    <property type="match status" value="1"/>
</dbReference>
<name>A0A3P1UTG5_9ACTO</name>
<dbReference type="Gene3D" id="1.10.10.60">
    <property type="entry name" value="Homeodomain-like"/>
    <property type="match status" value="1"/>
</dbReference>
<dbReference type="PANTHER" id="PTHR46796">
    <property type="entry name" value="HTH-TYPE TRANSCRIPTIONAL ACTIVATOR RHAS-RELATED"/>
    <property type="match status" value="1"/>
</dbReference>
<dbReference type="Proteomes" id="UP000271272">
    <property type="component" value="Unassembled WGS sequence"/>
</dbReference>
<keyword evidence="6" id="KW-1185">Reference proteome</keyword>
<dbReference type="InterPro" id="IPR050204">
    <property type="entry name" value="AraC_XylS_family_regulators"/>
</dbReference>
<dbReference type="AlphaFoldDB" id="A0A3P1UTG5"/>
<evidence type="ECO:0000313" key="5">
    <source>
        <dbReference type="EMBL" id="RRD25161.1"/>
    </source>
</evidence>
<dbReference type="PROSITE" id="PS01124">
    <property type="entry name" value="HTH_ARAC_FAMILY_2"/>
    <property type="match status" value="1"/>
</dbReference>
<evidence type="ECO:0000256" key="2">
    <source>
        <dbReference type="ARBA" id="ARBA00023125"/>
    </source>
</evidence>
<dbReference type="SUPFAM" id="SSF46689">
    <property type="entry name" value="Homeodomain-like"/>
    <property type="match status" value="1"/>
</dbReference>
<dbReference type="OrthoDB" id="2559672at2"/>
<dbReference type="PROSITE" id="PS00041">
    <property type="entry name" value="HTH_ARAC_FAMILY_1"/>
    <property type="match status" value="1"/>
</dbReference>
<dbReference type="GO" id="GO:0043565">
    <property type="term" value="F:sequence-specific DNA binding"/>
    <property type="evidence" value="ECO:0007669"/>
    <property type="project" value="InterPro"/>
</dbReference>
<dbReference type="InterPro" id="IPR018062">
    <property type="entry name" value="HTH_AraC-typ_CS"/>
</dbReference>
<dbReference type="InterPro" id="IPR009057">
    <property type="entry name" value="Homeodomain-like_sf"/>
</dbReference>
<keyword evidence="1" id="KW-0805">Transcription regulation</keyword>
<proteinExistence type="predicted"/>